<name>A0A9W6U8N6_9STRA</name>
<evidence type="ECO:0000313" key="2">
    <source>
        <dbReference type="EMBL" id="GMF31205.1"/>
    </source>
</evidence>
<feature type="region of interest" description="Disordered" evidence="1">
    <location>
        <begin position="95"/>
        <end position="136"/>
    </location>
</feature>
<feature type="compositionally biased region" description="Polar residues" evidence="1">
    <location>
        <begin position="125"/>
        <end position="136"/>
    </location>
</feature>
<organism evidence="2 3">
    <name type="scientific">Phytophthora fragariaefolia</name>
    <dbReference type="NCBI Taxonomy" id="1490495"/>
    <lineage>
        <taxon>Eukaryota</taxon>
        <taxon>Sar</taxon>
        <taxon>Stramenopiles</taxon>
        <taxon>Oomycota</taxon>
        <taxon>Peronosporomycetes</taxon>
        <taxon>Peronosporales</taxon>
        <taxon>Peronosporaceae</taxon>
        <taxon>Phytophthora</taxon>
    </lineage>
</organism>
<dbReference type="AlphaFoldDB" id="A0A9W6U8N6"/>
<dbReference type="Proteomes" id="UP001165121">
    <property type="component" value="Unassembled WGS sequence"/>
</dbReference>
<sequence length="136" mass="13356">MASVATSLGGAWSLPVRSSLSFSPTSTSRSLVLHRAELARRCSSSRVDAAPAVSPTAVPPLASSVAETAAPNSSPSLSRPDDLASTLLASLSASSAGAESVSARSPTSATAKSSAGSDDSAVGSTQLPPSSDRSTP</sequence>
<gene>
    <name evidence="2" type="ORF">Pfra01_000709800</name>
</gene>
<keyword evidence="3" id="KW-1185">Reference proteome</keyword>
<comment type="caution">
    <text evidence="2">The sequence shown here is derived from an EMBL/GenBank/DDBJ whole genome shotgun (WGS) entry which is preliminary data.</text>
</comment>
<accession>A0A9W6U8N6</accession>
<feature type="compositionally biased region" description="Low complexity" evidence="1">
    <location>
        <begin position="49"/>
        <end position="66"/>
    </location>
</feature>
<dbReference type="EMBL" id="BSXT01000621">
    <property type="protein sequence ID" value="GMF31205.1"/>
    <property type="molecule type" value="Genomic_DNA"/>
</dbReference>
<feature type="compositionally biased region" description="Low complexity" evidence="1">
    <location>
        <begin position="95"/>
        <end position="124"/>
    </location>
</feature>
<feature type="region of interest" description="Disordered" evidence="1">
    <location>
        <begin position="43"/>
        <end position="81"/>
    </location>
</feature>
<reference evidence="2" key="1">
    <citation type="submission" date="2023-04" db="EMBL/GenBank/DDBJ databases">
        <title>Phytophthora fragariaefolia NBRC 109709.</title>
        <authorList>
            <person name="Ichikawa N."/>
            <person name="Sato H."/>
            <person name="Tonouchi N."/>
        </authorList>
    </citation>
    <scope>NUCLEOTIDE SEQUENCE</scope>
    <source>
        <strain evidence="2">NBRC 109709</strain>
    </source>
</reference>
<evidence type="ECO:0000313" key="3">
    <source>
        <dbReference type="Proteomes" id="UP001165121"/>
    </source>
</evidence>
<proteinExistence type="predicted"/>
<evidence type="ECO:0000256" key="1">
    <source>
        <dbReference type="SAM" id="MobiDB-lite"/>
    </source>
</evidence>
<protein>
    <submittedName>
        <fullName evidence="2">Unnamed protein product</fullName>
    </submittedName>
</protein>